<dbReference type="RefSeq" id="WP_188436257.1">
    <property type="nucleotide sequence ID" value="NZ_BMCM01000002.1"/>
</dbReference>
<dbReference type="Proteomes" id="UP000629365">
    <property type="component" value="Unassembled WGS sequence"/>
</dbReference>
<dbReference type="GO" id="GO:0016740">
    <property type="term" value="F:transferase activity"/>
    <property type="evidence" value="ECO:0007669"/>
    <property type="project" value="UniProtKB-KW"/>
</dbReference>
<name>A0ABQ1RQE7_9MICO</name>
<organism evidence="2 3">
    <name type="scientific">Microbacterium murale</name>
    <dbReference type="NCBI Taxonomy" id="1081040"/>
    <lineage>
        <taxon>Bacteria</taxon>
        <taxon>Bacillati</taxon>
        <taxon>Actinomycetota</taxon>
        <taxon>Actinomycetes</taxon>
        <taxon>Micrococcales</taxon>
        <taxon>Microbacteriaceae</taxon>
        <taxon>Microbacterium</taxon>
    </lineage>
</organism>
<dbReference type="PANTHER" id="PTHR43179">
    <property type="entry name" value="RHAMNOSYLTRANSFERASE WBBL"/>
    <property type="match status" value="1"/>
</dbReference>
<evidence type="ECO:0000313" key="2">
    <source>
        <dbReference type="EMBL" id="GGD75618.1"/>
    </source>
</evidence>
<comment type="caution">
    <text evidence="2">The sequence shown here is derived from an EMBL/GenBank/DDBJ whole genome shotgun (WGS) entry which is preliminary data.</text>
</comment>
<feature type="domain" description="Glycosyltransferase 2-like" evidence="1">
    <location>
        <begin position="9"/>
        <end position="118"/>
    </location>
</feature>
<keyword evidence="2" id="KW-0808">Transferase</keyword>
<keyword evidence="3" id="KW-1185">Reference proteome</keyword>
<evidence type="ECO:0000313" key="3">
    <source>
        <dbReference type="Proteomes" id="UP000629365"/>
    </source>
</evidence>
<dbReference type="PANTHER" id="PTHR43179:SF7">
    <property type="entry name" value="RHAMNOSYLTRANSFERASE WBBL"/>
    <property type="match status" value="1"/>
</dbReference>
<dbReference type="Pfam" id="PF00535">
    <property type="entry name" value="Glycos_transf_2"/>
    <property type="match status" value="1"/>
</dbReference>
<accession>A0ABQ1RQE7</accession>
<dbReference type="SUPFAM" id="SSF53448">
    <property type="entry name" value="Nucleotide-diphospho-sugar transferases"/>
    <property type="match status" value="1"/>
</dbReference>
<dbReference type="EMBL" id="BMCM01000002">
    <property type="protein sequence ID" value="GGD75618.1"/>
    <property type="molecule type" value="Genomic_DNA"/>
</dbReference>
<sequence length="308" mass="33455">MSLPRIALCVVTYHSAPLIEDLVASIPQGAEGTEWTLVFADNASTDHTISEINRCAPDAILVETGANLGYSAGVNAAVAAAGEQDAYLILNADVRLTPGCVATLYDTLGGGVGIAVPRLIDGHGALIWSLRREQTLLRAWCDALIGAERAGRIGTLGEVVTDTALYDSPQIAEWAEGSTQLVSAECWTACGTWDESYFLYSEETEYDLRVRKHGFVVRYEPAAVAQHLKGGSAESPRQWSLLVMNKAMLYARRHGPFASVSLWLALVVREASRAALGKHTSRAALGDLLRPRRWRERRGPQWLAGVRL</sequence>
<dbReference type="Gene3D" id="3.90.550.10">
    <property type="entry name" value="Spore Coat Polysaccharide Biosynthesis Protein SpsA, Chain A"/>
    <property type="match status" value="1"/>
</dbReference>
<proteinExistence type="predicted"/>
<dbReference type="InterPro" id="IPR001173">
    <property type="entry name" value="Glyco_trans_2-like"/>
</dbReference>
<evidence type="ECO:0000259" key="1">
    <source>
        <dbReference type="Pfam" id="PF00535"/>
    </source>
</evidence>
<gene>
    <name evidence="2" type="ORF">GCM10007269_18360</name>
</gene>
<reference evidence="3" key="1">
    <citation type="journal article" date="2019" name="Int. J. Syst. Evol. Microbiol.">
        <title>The Global Catalogue of Microorganisms (GCM) 10K type strain sequencing project: providing services to taxonomists for standard genome sequencing and annotation.</title>
        <authorList>
            <consortium name="The Broad Institute Genomics Platform"/>
            <consortium name="The Broad Institute Genome Sequencing Center for Infectious Disease"/>
            <person name="Wu L."/>
            <person name="Ma J."/>
        </authorList>
    </citation>
    <scope>NUCLEOTIDE SEQUENCE [LARGE SCALE GENOMIC DNA]</scope>
    <source>
        <strain evidence="3">CCM 7640</strain>
    </source>
</reference>
<protein>
    <submittedName>
        <fullName evidence="2">Glycosyl transferase family 2</fullName>
    </submittedName>
</protein>
<dbReference type="InterPro" id="IPR029044">
    <property type="entry name" value="Nucleotide-diphossugar_trans"/>
</dbReference>